<dbReference type="InterPro" id="IPR002156">
    <property type="entry name" value="RNaseH_domain"/>
</dbReference>
<gene>
    <name evidence="3" type="ORF">V6N12_018880</name>
</gene>
<dbReference type="SUPFAM" id="SSF53098">
    <property type="entry name" value="Ribonuclease H-like"/>
    <property type="match status" value="1"/>
</dbReference>
<dbReference type="PANTHER" id="PTHR47723">
    <property type="entry name" value="OS05G0353850 PROTEIN"/>
    <property type="match status" value="1"/>
</dbReference>
<dbReference type="InterPro" id="IPR044730">
    <property type="entry name" value="RNase_H-like_dom_plant"/>
</dbReference>
<dbReference type="EMBL" id="JBBPBM010000311">
    <property type="protein sequence ID" value="KAK8497385.1"/>
    <property type="molecule type" value="Genomic_DNA"/>
</dbReference>
<keyword evidence="4" id="KW-1185">Reference proteome</keyword>
<dbReference type="PANTHER" id="PTHR47723:SF22">
    <property type="entry name" value="RNASE H TYPE-1 DOMAIN-CONTAINING PROTEIN"/>
    <property type="match status" value="1"/>
</dbReference>
<dbReference type="Pfam" id="PF13456">
    <property type="entry name" value="RVT_3"/>
    <property type="match status" value="1"/>
</dbReference>
<dbReference type="InterPro" id="IPR012337">
    <property type="entry name" value="RNaseH-like_sf"/>
</dbReference>
<dbReference type="InterPro" id="IPR053151">
    <property type="entry name" value="RNase_H-like"/>
</dbReference>
<keyword evidence="1" id="KW-0732">Signal</keyword>
<comment type="caution">
    <text evidence="3">The sequence shown here is derived from an EMBL/GenBank/DDBJ whole genome shotgun (WGS) entry which is preliminary data.</text>
</comment>
<accession>A0ABR2ATG0</accession>
<feature type="signal peptide" evidence="1">
    <location>
        <begin position="1"/>
        <end position="18"/>
    </location>
</feature>
<feature type="domain" description="RNase H type-1" evidence="2">
    <location>
        <begin position="21"/>
        <end position="132"/>
    </location>
</feature>
<dbReference type="InterPro" id="IPR036397">
    <property type="entry name" value="RNaseH_sf"/>
</dbReference>
<evidence type="ECO:0000259" key="2">
    <source>
        <dbReference type="Pfam" id="PF13456"/>
    </source>
</evidence>
<dbReference type="CDD" id="cd06222">
    <property type="entry name" value="RNase_H_like"/>
    <property type="match status" value="1"/>
</dbReference>
<evidence type="ECO:0000313" key="4">
    <source>
        <dbReference type="Proteomes" id="UP001472677"/>
    </source>
</evidence>
<protein>
    <recommendedName>
        <fullName evidence="2">RNase H type-1 domain-containing protein</fullName>
    </recommendedName>
</protein>
<proteinExistence type="predicted"/>
<sequence>MANVLSLILRIIRTSVLGSFGPGGIGGILGNHRVDILVEFSKSIGVCDPASTELIAIKEVISLFVNLRWKETNIVFESNCINVVSWLRNPLTSPTVFKELVDGCLSSCASINWSIQAVDRLCNLDADRLAKAGINRIADWVIIVQSK</sequence>
<dbReference type="Gene3D" id="3.30.420.10">
    <property type="entry name" value="Ribonuclease H-like superfamily/Ribonuclease H"/>
    <property type="match status" value="1"/>
</dbReference>
<evidence type="ECO:0000256" key="1">
    <source>
        <dbReference type="SAM" id="SignalP"/>
    </source>
</evidence>
<reference evidence="3 4" key="1">
    <citation type="journal article" date="2024" name="G3 (Bethesda)">
        <title>Genome assembly of Hibiscus sabdariffa L. provides insights into metabolisms of medicinal natural products.</title>
        <authorList>
            <person name="Kim T."/>
        </authorList>
    </citation>
    <scope>NUCLEOTIDE SEQUENCE [LARGE SCALE GENOMIC DNA]</scope>
    <source>
        <strain evidence="3">TK-2024</strain>
        <tissue evidence="3">Old leaves</tissue>
    </source>
</reference>
<organism evidence="3 4">
    <name type="scientific">Hibiscus sabdariffa</name>
    <name type="common">roselle</name>
    <dbReference type="NCBI Taxonomy" id="183260"/>
    <lineage>
        <taxon>Eukaryota</taxon>
        <taxon>Viridiplantae</taxon>
        <taxon>Streptophyta</taxon>
        <taxon>Embryophyta</taxon>
        <taxon>Tracheophyta</taxon>
        <taxon>Spermatophyta</taxon>
        <taxon>Magnoliopsida</taxon>
        <taxon>eudicotyledons</taxon>
        <taxon>Gunneridae</taxon>
        <taxon>Pentapetalae</taxon>
        <taxon>rosids</taxon>
        <taxon>malvids</taxon>
        <taxon>Malvales</taxon>
        <taxon>Malvaceae</taxon>
        <taxon>Malvoideae</taxon>
        <taxon>Hibiscus</taxon>
    </lineage>
</organism>
<feature type="chain" id="PRO_5046539500" description="RNase H type-1 domain-containing protein" evidence="1">
    <location>
        <begin position="19"/>
        <end position="147"/>
    </location>
</feature>
<dbReference type="Proteomes" id="UP001472677">
    <property type="component" value="Unassembled WGS sequence"/>
</dbReference>
<evidence type="ECO:0000313" key="3">
    <source>
        <dbReference type="EMBL" id="KAK8497385.1"/>
    </source>
</evidence>
<name>A0ABR2ATG0_9ROSI</name>